<dbReference type="Proteomes" id="UP000292346">
    <property type="component" value="Unassembled WGS sequence"/>
</dbReference>
<dbReference type="InterPro" id="IPR006311">
    <property type="entry name" value="TAT_signal"/>
</dbReference>
<name>A0A4R0HBL7_9ACTN</name>
<evidence type="ECO:0000313" key="1">
    <source>
        <dbReference type="EMBL" id="TCC08387.1"/>
    </source>
</evidence>
<dbReference type="RefSeq" id="WP_131339768.1">
    <property type="nucleotide sequence ID" value="NZ_SJJZ01000002.1"/>
</dbReference>
<proteinExistence type="predicted"/>
<organism evidence="1 2">
    <name type="scientific">Kribbella soli</name>
    <dbReference type="NCBI Taxonomy" id="1124743"/>
    <lineage>
        <taxon>Bacteria</taxon>
        <taxon>Bacillati</taxon>
        <taxon>Actinomycetota</taxon>
        <taxon>Actinomycetes</taxon>
        <taxon>Propionibacteriales</taxon>
        <taxon>Kribbellaceae</taxon>
        <taxon>Kribbella</taxon>
    </lineage>
</organism>
<keyword evidence="2" id="KW-1185">Reference proteome</keyword>
<dbReference type="EMBL" id="SJJZ01000002">
    <property type="protein sequence ID" value="TCC08387.1"/>
    <property type="molecule type" value="Genomic_DNA"/>
</dbReference>
<evidence type="ECO:0000313" key="2">
    <source>
        <dbReference type="Proteomes" id="UP000292346"/>
    </source>
</evidence>
<accession>A0A4R0HBL7</accession>
<comment type="caution">
    <text evidence="1">The sequence shown here is derived from an EMBL/GenBank/DDBJ whole genome shotgun (WGS) entry which is preliminary data.</text>
</comment>
<dbReference type="AlphaFoldDB" id="A0A4R0HBL7"/>
<dbReference type="SUPFAM" id="SSF63825">
    <property type="entry name" value="YWTD domain"/>
    <property type="match status" value="1"/>
</dbReference>
<protein>
    <submittedName>
        <fullName evidence="1">Uncharacterized protein</fullName>
    </submittedName>
</protein>
<reference evidence="1 2" key="1">
    <citation type="submission" date="2019-02" db="EMBL/GenBank/DDBJ databases">
        <title>Kribbella capetownensis sp. nov. and Kribbella speibonae sp. nov., isolated from soil.</title>
        <authorList>
            <person name="Curtis S.M."/>
            <person name="Norton I."/>
            <person name="Everest G.J."/>
            <person name="Meyers P.R."/>
        </authorList>
    </citation>
    <scope>NUCLEOTIDE SEQUENCE [LARGE SCALE GENOMIC DNA]</scope>
    <source>
        <strain evidence="1 2">KCTC 29219</strain>
    </source>
</reference>
<dbReference type="OrthoDB" id="8036097at2"/>
<dbReference type="PROSITE" id="PS51318">
    <property type="entry name" value="TAT"/>
    <property type="match status" value="1"/>
</dbReference>
<gene>
    <name evidence="1" type="ORF">E0H45_21105</name>
</gene>
<sequence length="472" mass="48282">MSGTNMPERGFQISRRQALVALGLAGVAGVDAVASTSSAYAGDRSGAPTISGRVVAVGIPGASAIAPVGTFLPGSPINSNPVLAAFTQPGRVCDPTRVLVGSRSNFGAPKANEDQAAGSFLSIDPGSADLAVPARFAASGGQASALGGAVQMYSAQSPNWRNGVYTPGAVTADQTAVANPLGMSINNAFGRFWPANAPYGLNGPGSSSIADPDGRPLNNALNPSTGGVYFDDVTGRAPAQVIAGALSKAAVGTALIGRSPDGSGRAVFAVVVADGSVVQEHTVKALDGIAPPRTVQPLVDRSWGHDHGHRGQVPVPRLGVLMSYSPELVLFVSQPFDDSIKVITLTIGGPAGNEVFVPSGMRTIRSSGLDQPLDLAPVRIEIVHPDRASNTTLQPGSDFYVCNRGNDTIVRMQQDGTIVGVRRVRVGPHSLGVARLNGIATSTDGSRIWVTYVGALPGSDDDQGGVLELPTF</sequence>